<proteinExistence type="predicted"/>
<dbReference type="AlphaFoldDB" id="A0A810PYY9"/>
<accession>A0A810PYY9</accession>
<gene>
    <name evidence="2" type="ORF">MM35RIKEN_05630</name>
</gene>
<dbReference type="InterPro" id="IPR023875">
    <property type="entry name" value="DNA_repair_put"/>
</dbReference>
<evidence type="ECO:0000259" key="1">
    <source>
        <dbReference type="Pfam" id="PF13566"/>
    </source>
</evidence>
<reference evidence="2" key="1">
    <citation type="submission" date="2020-09" db="EMBL/GenBank/DDBJ databases">
        <title>New species isolated from human feces.</title>
        <authorList>
            <person name="Kitahara M."/>
            <person name="Shigeno Y."/>
            <person name="Shime M."/>
            <person name="Matsumoto Y."/>
            <person name="Nakamura S."/>
            <person name="Motooka D."/>
            <person name="Fukuoka S."/>
            <person name="Nishikawa H."/>
            <person name="Benno Y."/>
        </authorList>
    </citation>
    <scope>NUCLEOTIDE SEQUENCE</scope>
    <source>
        <strain evidence="2">MM35</strain>
    </source>
</reference>
<dbReference type="InterPro" id="IPR025404">
    <property type="entry name" value="DUF4130"/>
</dbReference>
<dbReference type="Proteomes" id="UP000681343">
    <property type="component" value="Chromosome"/>
</dbReference>
<dbReference type="RefSeq" id="WP_212819098.1">
    <property type="nucleotide sequence ID" value="NZ_AP023415.1"/>
</dbReference>
<protein>
    <submittedName>
        <fullName evidence="2">DNA metabolism protein</fullName>
    </submittedName>
</protein>
<dbReference type="EMBL" id="AP023415">
    <property type="protein sequence ID" value="BCK78371.1"/>
    <property type="molecule type" value="Genomic_DNA"/>
</dbReference>
<evidence type="ECO:0000313" key="2">
    <source>
        <dbReference type="EMBL" id="BCK78371.1"/>
    </source>
</evidence>
<keyword evidence="3" id="KW-1185">Reference proteome</keyword>
<evidence type="ECO:0000313" key="3">
    <source>
        <dbReference type="Proteomes" id="UP000681343"/>
    </source>
</evidence>
<dbReference type="KEGG" id="vfa:MM35RIKEN_05630"/>
<dbReference type="Pfam" id="PF13566">
    <property type="entry name" value="DUF4130"/>
    <property type="match status" value="1"/>
</dbReference>
<name>A0A810PYY9_9FIRM</name>
<feature type="domain" description="DUF4130" evidence="1">
    <location>
        <begin position="86"/>
        <end position="245"/>
    </location>
</feature>
<dbReference type="NCBIfam" id="TIGR03915">
    <property type="entry name" value="SAM_7_link_chp"/>
    <property type="match status" value="1"/>
</dbReference>
<sequence>MSWNDMIYEYDGTYEGFLCCIFESYVNKEFPIAFVSNEEFPVLSLYSIRAVETNLNHSDRIQRSLSSLSVKAAHLLYRAFYTCMDNKEAYLYAFVKKLYADGPQFLLCRSDSACYPLYKAVRHLSGELEKLRGFVRFSDYDGIMGAEITPKNRVLPFLRQYFCSRYAGEAFFLYDRTHGELLLYKDGRSRIIFVDSLTLAPPSPREAEYRKLWKTFFDTIAIRERHNERCQNTFLPKRYRSTMTEFQSETVVTPEASPADALPPFAPDAIPAPATPPILVPPAPGSCT</sequence>
<organism evidence="2 3">
    <name type="scientific">Vescimonas fastidiosa</name>
    <dbReference type="NCBI Taxonomy" id="2714353"/>
    <lineage>
        <taxon>Bacteria</taxon>
        <taxon>Bacillati</taxon>
        <taxon>Bacillota</taxon>
        <taxon>Clostridia</taxon>
        <taxon>Eubacteriales</taxon>
        <taxon>Oscillospiraceae</taxon>
        <taxon>Vescimonas</taxon>
    </lineage>
</organism>